<dbReference type="Gene3D" id="3.30.300.20">
    <property type="match status" value="1"/>
</dbReference>
<keyword evidence="1" id="KW-0732">Signal</keyword>
<gene>
    <name evidence="2" type="ORF">CALVIDRAFT_595124</name>
</gene>
<dbReference type="Pfam" id="PF02566">
    <property type="entry name" value="OsmC"/>
    <property type="match status" value="1"/>
</dbReference>
<dbReference type="InterPro" id="IPR052924">
    <property type="entry name" value="OsmC/Ohr_hydroprdx_reductase"/>
</dbReference>
<dbReference type="EMBL" id="KV417268">
    <property type="protein sequence ID" value="KZP00992.1"/>
    <property type="molecule type" value="Genomic_DNA"/>
</dbReference>
<sequence length="215" mass="22923">MQFHIIVLLAALGAASASAVPRQACTGTYVCPPETNNGIPLANEFDNNPGELACFYGVTNPNEGPVGPVLPSCDYDSATGALTASNIFQDGECPTVAEYDLGPMSAEILLAGLSSCVAHVYLITAASMDVPLTSLDVEAHGSVDLRGGQIGYDEFKPGVDNLSYDVYVSSPAPKEKIEELHEQVERICPVLNTFLRPNKVESRLYFSSSKTEVYV</sequence>
<feature type="chain" id="PRO_5007891941" description="OsmC-like protein" evidence="1">
    <location>
        <begin position="20"/>
        <end position="215"/>
    </location>
</feature>
<feature type="signal peptide" evidence="1">
    <location>
        <begin position="1"/>
        <end position="19"/>
    </location>
</feature>
<name>A0A167RJX8_CALVF</name>
<organism evidence="2 3">
    <name type="scientific">Calocera viscosa (strain TUFC12733)</name>
    <dbReference type="NCBI Taxonomy" id="1330018"/>
    <lineage>
        <taxon>Eukaryota</taxon>
        <taxon>Fungi</taxon>
        <taxon>Dikarya</taxon>
        <taxon>Basidiomycota</taxon>
        <taxon>Agaricomycotina</taxon>
        <taxon>Dacrymycetes</taxon>
        <taxon>Dacrymycetales</taxon>
        <taxon>Dacrymycetaceae</taxon>
        <taxon>Calocera</taxon>
    </lineage>
</organism>
<evidence type="ECO:0000313" key="3">
    <source>
        <dbReference type="Proteomes" id="UP000076738"/>
    </source>
</evidence>
<proteinExistence type="predicted"/>
<protein>
    <recommendedName>
        <fullName evidence="4">OsmC-like protein</fullName>
    </recommendedName>
</protein>
<dbReference type="SUPFAM" id="SSF82784">
    <property type="entry name" value="OsmC-like"/>
    <property type="match status" value="1"/>
</dbReference>
<dbReference type="AlphaFoldDB" id="A0A167RJX8"/>
<evidence type="ECO:0000256" key="1">
    <source>
        <dbReference type="SAM" id="SignalP"/>
    </source>
</evidence>
<dbReference type="OrthoDB" id="4087521at2759"/>
<accession>A0A167RJX8</accession>
<evidence type="ECO:0000313" key="2">
    <source>
        <dbReference type="EMBL" id="KZP00992.1"/>
    </source>
</evidence>
<reference evidence="2 3" key="1">
    <citation type="journal article" date="2016" name="Mol. Biol. Evol.">
        <title>Comparative Genomics of Early-Diverging Mushroom-Forming Fungi Provides Insights into the Origins of Lignocellulose Decay Capabilities.</title>
        <authorList>
            <person name="Nagy L.G."/>
            <person name="Riley R."/>
            <person name="Tritt A."/>
            <person name="Adam C."/>
            <person name="Daum C."/>
            <person name="Floudas D."/>
            <person name="Sun H."/>
            <person name="Yadav J.S."/>
            <person name="Pangilinan J."/>
            <person name="Larsson K.H."/>
            <person name="Matsuura K."/>
            <person name="Barry K."/>
            <person name="Labutti K."/>
            <person name="Kuo R."/>
            <person name="Ohm R.A."/>
            <person name="Bhattacharya S.S."/>
            <person name="Shirouzu T."/>
            <person name="Yoshinaga Y."/>
            <person name="Martin F.M."/>
            <person name="Grigoriev I.V."/>
            <person name="Hibbett D.S."/>
        </authorList>
    </citation>
    <scope>NUCLEOTIDE SEQUENCE [LARGE SCALE GENOMIC DNA]</scope>
    <source>
        <strain evidence="2 3">TUFC12733</strain>
    </source>
</reference>
<dbReference type="PANTHER" id="PTHR35368:SF1">
    <property type="entry name" value="HYDROPEROXIDE REDUCTASE"/>
    <property type="match status" value="1"/>
</dbReference>
<dbReference type="InterPro" id="IPR015946">
    <property type="entry name" value="KH_dom-like_a/b"/>
</dbReference>
<dbReference type="InterPro" id="IPR036102">
    <property type="entry name" value="OsmC/Ohrsf"/>
</dbReference>
<evidence type="ECO:0008006" key="4">
    <source>
        <dbReference type="Google" id="ProtNLM"/>
    </source>
</evidence>
<dbReference type="Proteomes" id="UP000076738">
    <property type="component" value="Unassembled WGS sequence"/>
</dbReference>
<keyword evidence="3" id="KW-1185">Reference proteome</keyword>
<dbReference type="PANTHER" id="PTHR35368">
    <property type="entry name" value="HYDROPEROXIDE REDUCTASE"/>
    <property type="match status" value="1"/>
</dbReference>
<dbReference type="InterPro" id="IPR003718">
    <property type="entry name" value="OsmC/Ohr_fam"/>
</dbReference>